<sequence>MDYFIVAVTTLAGLYFHGWLYVRIRRWMDRDLALSIAAGDPAMQAHLLEKLAEAKRLGVRRGQLEDWLHQAARDYLQRRD</sequence>
<dbReference type="Proteomes" id="UP000248146">
    <property type="component" value="Unassembled WGS sequence"/>
</dbReference>
<name>A0A2V4LES6_AQUAC</name>
<evidence type="ECO:0000256" key="1">
    <source>
        <dbReference type="SAM" id="Phobius"/>
    </source>
</evidence>
<organism evidence="2 3">
    <name type="scientific">Aquipseudomonas alcaligenes</name>
    <name type="common">Pseudomonas alcaligenes</name>
    <dbReference type="NCBI Taxonomy" id="43263"/>
    <lineage>
        <taxon>Bacteria</taxon>
        <taxon>Pseudomonadati</taxon>
        <taxon>Pseudomonadota</taxon>
        <taxon>Gammaproteobacteria</taxon>
        <taxon>Pseudomonadales</taxon>
        <taxon>Pseudomonadaceae</taxon>
        <taxon>Aquipseudomonas</taxon>
    </lineage>
</organism>
<evidence type="ECO:0000313" key="3">
    <source>
        <dbReference type="Proteomes" id="UP000248146"/>
    </source>
</evidence>
<comment type="caution">
    <text evidence="2">The sequence shown here is derived from an EMBL/GenBank/DDBJ whole genome shotgun (WGS) entry which is preliminary data.</text>
</comment>
<feature type="transmembrane region" description="Helical" evidence="1">
    <location>
        <begin position="6"/>
        <end position="22"/>
    </location>
</feature>
<dbReference type="EMBL" id="QJRX01000005">
    <property type="protein sequence ID" value="PYC24733.1"/>
    <property type="molecule type" value="Genomic_DNA"/>
</dbReference>
<accession>A0A2V4LES6</accession>
<keyword evidence="1" id="KW-0812">Transmembrane</keyword>
<protein>
    <recommendedName>
        <fullName evidence="4">30S ribosomal protein S3</fullName>
    </recommendedName>
</protein>
<keyword evidence="1" id="KW-1133">Transmembrane helix</keyword>
<dbReference type="OrthoDB" id="6089792at2"/>
<evidence type="ECO:0008006" key="4">
    <source>
        <dbReference type="Google" id="ProtNLM"/>
    </source>
</evidence>
<evidence type="ECO:0000313" key="2">
    <source>
        <dbReference type="EMBL" id="PYC24733.1"/>
    </source>
</evidence>
<proteinExistence type="predicted"/>
<dbReference type="RefSeq" id="WP_110682670.1">
    <property type="nucleotide sequence ID" value="NZ_QJRX01000005.1"/>
</dbReference>
<reference evidence="2 3" key="1">
    <citation type="submission" date="2018-06" db="EMBL/GenBank/DDBJ databases">
        <title>Pseudomonas diversity within urban Lake Michigan freshwaters.</title>
        <authorList>
            <person name="Batrich M."/>
            <person name="Hatzopoulos T."/>
            <person name="Putonti C."/>
        </authorList>
    </citation>
    <scope>NUCLEOTIDE SEQUENCE [LARGE SCALE GENOMIC DNA]</scope>
    <source>
        <strain evidence="2 3">MB-090714</strain>
    </source>
</reference>
<dbReference type="AlphaFoldDB" id="A0A2V4LES6"/>
<gene>
    <name evidence="2" type="ORF">DMO17_11745</name>
</gene>
<keyword evidence="1" id="KW-0472">Membrane</keyword>